<reference evidence="1 2" key="2">
    <citation type="journal article" date="2022" name="Mol. Ecol. Resour.">
        <title>The genomes of chicory, endive, great burdock and yacon provide insights into Asteraceae paleo-polyploidization history and plant inulin production.</title>
        <authorList>
            <person name="Fan W."/>
            <person name="Wang S."/>
            <person name="Wang H."/>
            <person name="Wang A."/>
            <person name="Jiang F."/>
            <person name="Liu H."/>
            <person name="Zhao H."/>
            <person name="Xu D."/>
            <person name="Zhang Y."/>
        </authorList>
    </citation>
    <scope>NUCLEOTIDE SEQUENCE [LARGE SCALE GENOMIC DNA]</scope>
    <source>
        <strain evidence="2">cv. Punajuju</strain>
        <tissue evidence="1">Leaves</tissue>
    </source>
</reference>
<organism evidence="1 2">
    <name type="scientific">Cichorium intybus</name>
    <name type="common">Chicory</name>
    <dbReference type="NCBI Taxonomy" id="13427"/>
    <lineage>
        <taxon>Eukaryota</taxon>
        <taxon>Viridiplantae</taxon>
        <taxon>Streptophyta</taxon>
        <taxon>Embryophyta</taxon>
        <taxon>Tracheophyta</taxon>
        <taxon>Spermatophyta</taxon>
        <taxon>Magnoliopsida</taxon>
        <taxon>eudicotyledons</taxon>
        <taxon>Gunneridae</taxon>
        <taxon>Pentapetalae</taxon>
        <taxon>asterids</taxon>
        <taxon>campanulids</taxon>
        <taxon>Asterales</taxon>
        <taxon>Asteraceae</taxon>
        <taxon>Cichorioideae</taxon>
        <taxon>Cichorieae</taxon>
        <taxon>Cichoriinae</taxon>
        <taxon>Cichorium</taxon>
    </lineage>
</organism>
<dbReference type="Proteomes" id="UP001055811">
    <property type="component" value="Linkage Group LG09"/>
</dbReference>
<evidence type="ECO:0000313" key="1">
    <source>
        <dbReference type="EMBL" id="KAI3688896.1"/>
    </source>
</evidence>
<comment type="caution">
    <text evidence="1">The sequence shown here is derived from an EMBL/GenBank/DDBJ whole genome shotgun (WGS) entry which is preliminary data.</text>
</comment>
<evidence type="ECO:0000313" key="2">
    <source>
        <dbReference type="Proteomes" id="UP001055811"/>
    </source>
</evidence>
<protein>
    <submittedName>
        <fullName evidence="1">Uncharacterized protein</fullName>
    </submittedName>
</protein>
<sequence length="188" mass="20851">MAAANLSSPSSSSSHRLHPCSIPLVLFLFDFHIEISTSSYSVTFLGLELGLPVSVQTYQDFPIKALRSNAELITYGDQHDGNFFEVGGSRILETQASDFDTQGPWFRMCNISYAEILDHQQPVKELSSGGYVYSIETINELHKDDLEGILNVLNAGELREMLSVINKLIVKETGLGESRVIHTCFFSS</sequence>
<proteinExistence type="predicted"/>
<name>A0ACB8YTW8_CICIN</name>
<gene>
    <name evidence="1" type="ORF">L2E82_46820</name>
</gene>
<reference evidence="2" key="1">
    <citation type="journal article" date="2022" name="Mol. Ecol. Resour.">
        <title>The genomes of chicory, endive, great burdock and yacon provide insights into Asteraceae palaeo-polyploidization history and plant inulin production.</title>
        <authorList>
            <person name="Fan W."/>
            <person name="Wang S."/>
            <person name="Wang H."/>
            <person name="Wang A."/>
            <person name="Jiang F."/>
            <person name="Liu H."/>
            <person name="Zhao H."/>
            <person name="Xu D."/>
            <person name="Zhang Y."/>
        </authorList>
    </citation>
    <scope>NUCLEOTIDE SEQUENCE [LARGE SCALE GENOMIC DNA]</scope>
    <source>
        <strain evidence="2">cv. Punajuju</strain>
    </source>
</reference>
<dbReference type="EMBL" id="CM042017">
    <property type="protein sequence ID" value="KAI3688896.1"/>
    <property type="molecule type" value="Genomic_DNA"/>
</dbReference>
<accession>A0ACB8YTW8</accession>
<keyword evidence="2" id="KW-1185">Reference proteome</keyword>